<dbReference type="HAMAP" id="MF_02064">
    <property type="entry name" value="Sigma70_SigI"/>
    <property type="match status" value="1"/>
</dbReference>
<dbReference type="GO" id="GO:0003677">
    <property type="term" value="F:DNA binding"/>
    <property type="evidence" value="ECO:0007669"/>
    <property type="project" value="UniProtKB-UniRule"/>
</dbReference>
<dbReference type="Gene3D" id="1.10.1740.10">
    <property type="match status" value="1"/>
</dbReference>
<dbReference type="InterPro" id="IPR014244">
    <property type="entry name" value="RNA_pol_sigma-I"/>
</dbReference>
<feature type="domain" description="RNA polymerase sigma-70 region 2" evidence="7">
    <location>
        <begin position="36"/>
        <end position="106"/>
    </location>
</feature>
<evidence type="ECO:0000256" key="5">
    <source>
        <dbReference type="ARBA" id="ARBA00023163"/>
    </source>
</evidence>
<sequence>MKPVLSLLFKIGKRKSTLEETVIGIQNGNQNLQNKLIEDYKPFIAKNVSAVCKRYISDSDDEFSIGLIAFNEAIEKYSSEKGSSFLSFSELLIKRRVIDYIRKEARVRNINFISNGETDEEGAQSKIEAHLSIDDYQKKVEQEQRKEEILHFHEVLQEFGLTFHELLEISPKHADARQNAIMVSKAVVEHEELMRVLFEKKQLPIKQLESKVSVSRKTIERNRKYIIAMVIILSGDYVYLKDYLKGVLES</sequence>
<evidence type="ECO:0000313" key="8">
    <source>
        <dbReference type="EMBL" id="THE09981.1"/>
    </source>
</evidence>
<proteinExistence type="inferred from homology"/>
<dbReference type="Pfam" id="PF04542">
    <property type="entry name" value="Sigma70_r2"/>
    <property type="match status" value="1"/>
</dbReference>
<dbReference type="GO" id="GO:0005737">
    <property type="term" value="C:cytoplasm"/>
    <property type="evidence" value="ECO:0007669"/>
    <property type="project" value="UniProtKB-SubCell"/>
</dbReference>
<comment type="similarity">
    <text evidence="6">Belongs to the sigma-70 factor family. SigI subfamily.</text>
</comment>
<dbReference type="NCBIfam" id="TIGR02895">
    <property type="entry name" value="spore_sigI"/>
    <property type="match status" value="1"/>
</dbReference>
<reference evidence="8 9" key="1">
    <citation type="journal article" date="2019" name="Indoor Air">
        <title>Impacts of indoor surface finishes on bacterial viability.</title>
        <authorList>
            <person name="Hu J."/>
            <person name="Maamar S.B."/>
            <person name="Glawe A.J."/>
            <person name="Gottel N."/>
            <person name="Gilbert J.A."/>
            <person name="Hartmann E.M."/>
        </authorList>
    </citation>
    <scope>NUCLEOTIDE SEQUENCE [LARGE SCALE GENOMIC DNA]</scope>
    <source>
        <strain evidence="8 9">AF060A6</strain>
    </source>
</reference>
<evidence type="ECO:0000256" key="4">
    <source>
        <dbReference type="ARBA" id="ARBA00023125"/>
    </source>
</evidence>
<protein>
    <recommendedName>
        <fullName evidence="6">RNA polymerase sigma factor SigI</fullName>
    </recommendedName>
</protein>
<dbReference type="PANTHER" id="PTHR30385:SF6">
    <property type="entry name" value="RNA POLYMERASE SIGMA FACTOR SIGI"/>
    <property type="match status" value="1"/>
</dbReference>
<keyword evidence="3 6" id="KW-0731">Sigma factor</keyword>
<dbReference type="EMBL" id="SLUB01000057">
    <property type="protein sequence ID" value="THE09981.1"/>
    <property type="molecule type" value="Genomic_DNA"/>
</dbReference>
<comment type="activity regulation">
    <text evidence="6">Negatively regulated by the anti-sigma-I factor RsgI.</text>
</comment>
<feature type="DNA-binding region" description="H-T-H motif" evidence="6">
    <location>
        <begin position="205"/>
        <end position="224"/>
    </location>
</feature>
<dbReference type="RefSeq" id="WP_136381396.1">
    <property type="nucleotide sequence ID" value="NZ_SLUB01000057.1"/>
</dbReference>
<evidence type="ECO:0000256" key="1">
    <source>
        <dbReference type="ARBA" id="ARBA00022490"/>
    </source>
</evidence>
<dbReference type="STRING" id="1033734.GCA_000285535_01151"/>
<dbReference type="InterPro" id="IPR014284">
    <property type="entry name" value="RNA_pol_sigma-70_dom"/>
</dbReference>
<dbReference type="PANTHER" id="PTHR30385">
    <property type="entry name" value="SIGMA FACTOR F FLAGELLAR"/>
    <property type="match status" value="1"/>
</dbReference>
<dbReference type="GO" id="GO:0006352">
    <property type="term" value="P:DNA-templated transcription initiation"/>
    <property type="evidence" value="ECO:0007669"/>
    <property type="project" value="UniProtKB-UniRule"/>
</dbReference>
<dbReference type="PIRSF" id="PIRSF038953">
    <property type="entry name" value="SigI"/>
    <property type="match status" value="1"/>
</dbReference>
<feature type="short sequence motif" description="Polymerase core binding" evidence="6">
    <location>
        <begin position="61"/>
        <end position="74"/>
    </location>
</feature>
<dbReference type="NCBIfam" id="NF006172">
    <property type="entry name" value="PRK08311.1-3"/>
    <property type="match status" value="1"/>
</dbReference>
<keyword evidence="4 6" id="KW-0238">DNA-binding</keyword>
<evidence type="ECO:0000313" key="9">
    <source>
        <dbReference type="Proteomes" id="UP000306477"/>
    </source>
</evidence>
<dbReference type="Proteomes" id="UP000306477">
    <property type="component" value="Unassembled WGS sequence"/>
</dbReference>
<keyword evidence="5 6" id="KW-0804">Transcription</keyword>
<evidence type="ECO:0000256" key="3">
    <source>
        <dbReference type="ARBA" id="ARBA00023082"/>
    </source>
</evidence>
<evidence type="ECO:0000259" key="7">
    <source>
        <dbReference type="Pfam" id="PF04542"/>
    </source>
</evidence>
<dbReference type="NCBIfam" id="TIGR02937">
    <property type="entry name" value="sigma70-ECF"/>
    <property type="match status" value="1"/>
</dbReference>
<accession>A0A4S3PKJ3</accession>
<keyword evidence="1 6" id="KW-0963">Cytoplasm</keyword>
<dbReference type="InterPro" id="IPR007627">
    <property type="entry name" value="RNA_pol_sigma70_r2"/>
</dbReference>
<comment type="caution">
    <text evidence="8">The sequence shown here is derived from an EMBL/GenBank/DDBJ whole genome shotgun (WGS) entry which is preliminary data.</text>
</comment>
<name>A0A4S3PKJ3_9BACI</name>
<keyword evidence="6" id="KW-0346">Stress response</keyword>
<dbReference type="InterPro" id="IPR013325">
    <property type="entry name" value="RNA_pol_sigma_r2"/>
</dbReference>
<dbReference type="GO" id="GO:0016987">
    <property type="term" value="F:sigma factor activity"/>
    <property type="evidence" value="ECO:0007669"/>
    <property type="project" value="UniProtKB-UniRule"/>
</dbReference>
<dbReference type="SUPFAM" id="SSF88946">
    <property type="entry name" value="Sigma2 domain of RNA polymerase sigma factors"/>
    <property type="match status" value="1"/>
</dbReference>
<evidence type="ECO:0000256" key="6">
    <source>
        <dbReference type="HAMAP-Rule" id="MF_02064"/>
    </source>
</evidence>
<evidence type="ECO:0000256" key="2">
    <source>
        <dbReference type="ARBA" id="ARBA00023015"/>
    </source>
</evidence>
<comment type="function">
    <text evidence="6">Sigma factors are initiation factors that promote the attachment of RNA polymerase to specific initiation sites and are then released.</text>
</comment>
<keyword evidence="9" id="KW-1185">Reference proteome</keyword>
<organism evidence="8 9">
    <name type="scientific">Bacillus timonensis</name>
    <dbReference type="NCBI Taxonomy" id="1033734"/>
    <lineage>
        <taxon>Bacteria</taxon>
        <taxon>Bacillati</taxon>
        <taxon>Bacillota</taxon>
        <taxon>Bacilli</taxon>
        <taxon>Bacillales</taxon>
        <taxon>Bacillaceae</taxon>
        <taxon>Bacillus</taxon>
    </lineage>
</organism>
<keyword evidence="2 6" id="KW-0805">Transcription regulation</keyword>
<dbReference type="AlphaFoldDB" id="A0A4S3PKJ3"/>
<dbReference type="OrthoDB" id="3190733at2"/>
<comment type="subcellular location">
    <subcellularLocation>
        <location evidence="6">Cytoplasm</location>
    </subcellularLocation>
</comment>
<comment type="subunit">
    <text evidence="6">Interacts with RsgI.</text>
</comment>
<gene>
    <name evidence="6 8" type="primary">sigI</name>
    <name evidence="8" type="ORF">E1I69_20395</name>
</gene>